<evidence type="ECO:0000256" key="2">
    <source>
        <dbReference type="ARBA" id="ARBA00022679"/>
    </source>
</evidence>
<dbReference type="GO" id="GO:0016758">
    <property type="term" value="F:hexosyltransferase activity"/>
    <property type="evidence" value="ECO:0007669"/>
    <property type="project" value="TreeGrafter"/>
</dbReference>
<dbReference type="HOGENOM" id="CLU_063203_3_1_9"/>
<keyword evidence="1" id="KW-0328">Glycosyltransferase</keyword>
<dbReference type="PANTHER" id="PTHR34136:SF1">
    <property type="entry name" value="UDP-N-ACETYL-D-MANNOSAMINURONIC ACID TRANSFERASE"/>
    <property type="match status" value="1"/>
</dbReference>
<keyword evidence="2 3" id="KW-0808">Transferase</keyword>
<keyword evidence="4" id="KW-1185">Reference proteome</keyword>
<dbReference type="STRING" id="154621.RV11_GL003196"/>
<dbReference type="AlphaFoldDB" id="R3WMD8"/>
<name>R3WMD8_9ENTE</name>
<dbReference type="PATRIC" id="fig|1158610.3.peg.1956"/>
<comment type="caution">
    <text evidence="3">The sequence shown here is derived from an EMBL/GenBank/DDBJ whole genome shotgun (WGS) entry which is preliminary data.</text>
</comment>
<evidence type="ECO:0000256" key="1">
    <source>
        <dbReference type="ARBA" id="ARBA00022676"/>
    </source>
</evidence>
<proteinExistence type="predicted"/>
<dbReference type="eggNOG" id="COG1922">
    <property type="taxonomic scope" value="Bacteria"/>
</dbReference>
<dbReference type="InterPro" id="IPR004629">
    <property type="entry name" value="WecG_TagA_CpsF"/>
</dbReference>
<sequence length="249" mass="28722">MNVGKQEKKIELFGISFDALTMKETVALVNEKLKNKEPTHVLGINADKVNELSHKGQFNQIIRRANIINADGASIILASKILRKPLPERIAGIDLMQELLLLAEKKNYRVYFLGAKQTIVTTMNTCLKAKYPVLNVAGYRNGYFKKENWDEVANELKLCEPDIVFIGITSPLKEQLIDYFLEQNINSVYMGVGGSFDVLSGAIKRAPIWMQKYQLEWLYRVYQEPKRLFRRYLFGNSKFIVHVLQELFR</sequence>
<dbReference type="PANTHER" id="PTHR34136">
    <property type="match status" value="1"/>
</dbReference>
<evidence type="ECO:0000313" key="3">
    <source>
        <dbReference type="EMBL" id="EOL42985.1"/>
    </source>
</evidence>
<dbReference type="NCBIfam" id="TIGR00696">
    <property type="entry name" value="wecG_tagA_cpsF"/>
    <property type="match status" value="1"/>
</dbReference>
<dbReference type="EMBL" id="AJAT01000016">
    <property type="protein sequence ID" value="EOL42985.1"/>
    <property type="molecule type" value="Genomic_DNA"/>
</dbReference>
<gene>
    <name evidence="3" type="ORF">UC3_01962</name>
</gene>
<dbReference type="Pfam" id="PF03808">
    <property type="entry name" value="Glyco_tran_WecG"/>
    <property type="match status" value="1"/>
</dbReference>
<protein>
    <submittedName>
        <fullName evidence="3">WecB/TagA/CpsF family glycosyltransferase</fullName>
    </submittedName>
</protein>
<reference evidence="3 4" key="1">
    <citation type="submission" date="2013-02" db="EMBL/GenBank/DDBJ databases">
        <title>The Genome Sequence of Enterococcus phoeniculicola BAA-412.</title>
        <authorList>
            <consortium name="The Broad Institute Genome Sequencing Platform"/>
            <consortium name="The Broad Institute Genome Sequencing Center for Infectious Disease"/>
            <person name="Earl A.M."/>
            <person name="Gilmore M.S."/>
            <person name="Lebreton F."/>
            <person name="Walker B."/>
            <person name="Young S.K."/>
            <person name="Zeng Q."/>
            <person name="Gargeya S."/>
            <person name="Fitzgerald M."/>
            <person name="Haas B."/>
            <person name="Abouelleil A."/>
            <person name="Alvarado L."/>
            <person name="Arachchi H.M."/>
            <person name="Berlin A.M."/>
            <person name="Chapman S.B."/>
            <person name="Dewar J."/>
            <person name="Goldberg J."/>
            <person name="Griggs A."/>
            <person name="Gujja S."/>
            <person name="Hansen M."/>
            <person name="Howarth C."/>
            <person name="Imamovic A."/>
            <person name="Larimer J."/>
            <person name="McCowan C."/>
            <person name="Murphy C."/>
            <person name="Neiman D."/>
            <person name="Pearson M."/>
            <person name="Priest M."/>
            <person name="Roberts A."/>
            <person name="Saif S."/>
            <person name="Shea T."/>
            <person name="Sisk P."/>
            <person name="Sykes S."/>
            <person name="Wortman J."/>
            <person name="Nusbaum C."/>
            <person name="Birren B."/>
        </authorList>
    </citation>
    <scope>NUCLEOTIDE SEQUENCE [LARGE SCALE GENOMIC DNA]</scope>
    <source>
        <strain evidence="3 4">ATCC BAA-412</strain>
    </source>
</reference>
<dbReference type="CDD" id="cd06533">
    <property type="entry name" value="Glyco_transf_WecG_TagA"/>
    <property type="match status" value="1"/>
</dbReference>
<dbReference type="OrthoDB" id="9771846at2"/>
<dbReference type="RefSeq" id="WP_010768624.1">
    <property type="nucleotide sequence ID" value="NZ_ASWE01000002.1"/>
</dbReference>
<evidence type="ECO:0000313" key="4">
    <source>
        <dbReference type="Proteomes" id="UP000013785"/>
    </source>
</evidence>
<accession>R3WMD8</accession>
<dbReference type="Proteomes" id="UP000013785">
    <property type="component" value="Unassembled WGS sequence"/>
</dbReference>
<organism evidence="3 4">
    <name type="scientific">Enterococcus phoeniculicola ATCC BAA-412</name>
    <dbReference type="NCBI Taxonomy" id="1158610"/>
    <lineage>
        <taxon>Bacteria</taxon>
        <taxon>Bacillati</taxon>
        <taxon>Bacillota</taxon>
        <taxon>Bacilli</taxon>
        <taxon>Lactobacillales</taxon>
        <taxon>Enterococcaceae</taxon>
        <taxon>Enterococcus</taxon>
    </lineage>
</organism>